<dbReference type="PANTHER" id="PTHR11811">
    <property type="entry name" value="6-PHOSPHOGLUCONATE DEHYDROGENASE"/>
    <property type="match status" value="1"/>
</dbReference>
<dbReference type="InterPro" id="IPR008927">
    <property type="entry name" value="6-PGluconate_DH-like_C_sf"/>
</dbReference>
<dbReference type="GO" id="GO:0004616">
    <property type="term" value="F:phosphogluconate dehydrogenase (decarboxylating) activity"/>
    <property type="evidence" value="ECO:0007669"/>
    <property type="project" value="InterPro"/>
</dbReference>
<dbReference type="NCBIfam" id="TIGR00872">
    <property type="entry name" value="gnd_rel"/>
    <property type="match status" value="1"/>
</dbReference>
<evidence type="ECO:0000313" key="7">
    <source>
        <dbReference type="EMBL" id="CEN55625.1"/>
    </source>
</evidence>
<evidence type="ECO:0000256" key="3">
    <source>
        <dbReference type="ARBA" id="ARBA00023002"/>
    </source>
</evidence>
<accession>A0A0B7ITN7</accession>
<keyword evidence="3 7" id="KW-0560">Oxidoreductase</keyword>
<dbReference type="InterPro" id="IPR006183">
    <property type="entry name" value="Pgluconate_DH"/>
</dbReference>
<evidence type="ECO:0000256" key="4">
    <source>
        <dbReference type="ARBA" id="ARBA00023064"/>
    </source>
</evidence>
<dbReference type="GO" id="GO:0050661">
    <property type="term" value="F:NADP binding"/>
    <property type="evidence" value="ECO:0007669"/>
    <property type="project" value="InterPro"/>
</dbReference>
<evidence type="ECO:0000313" key="8">
    <source>
        <dbReference type="Proteomes" id="UP000056322"/>
    </source>
</evidence>
<protein>
    <submittedName>
        <fullName evidence="7">Putative 6-phosphogluconate dehydrogenase YqeC</fullName>
        <ecNumber evidence="7">1.1.1.-</ecNumber>
    </submittedName>
</protein>
<dbReference type="Gene3D" id="3.40.50.720">
    <property type="entry name" value="NAD(P)-binding Rossmann-like Domain"/>
    <property type="match status" value="1"/>
</dbReference>
<dbReference type="PIRSF" id="PIRSF000103">
    <property type="entry name" value="HIBADH"/>
    <property type="match status" value="1"/>
</dbReference>
<dbReference type="HOGENOM" id="CLU_024540_0_0_4"/>
<dbReference type="GO" id="GO:0019521">
    <property type="term" value="P:D-gluconate metabolic process"/>
    <property type="evidence" value="ECO:0007669"/>
    <property type="project" value="UniProtKB-KW"/>
</dbReference>
<dbReference type="NCBIfam" id="NF007161">
    <property type="entry name" value="PRK09599.1"/>
    <property type="match status" value="1"/>
</dbReference>
<evidence type="ECO:0000256" key="1">
    <source>
        <dbReference type="ARBA" id="ARBA00004959"/>
    </source>
</evidence>
<sequence length="307" mass="33027">MKLAMIGLGKMGGNMTTRLLRSGIEVVGYDRSVEVVTKLVDTEGMTAASSVADAVSKLGESGEKRIVWLMLPSGEPTEIQIQNLAEMLAKGDIIIDGGNSNYKDSQRRGAWLAERGIGFMDAGTSGGIWGLENGYCLMVGATPEIAKVVEPILIALAPSKENGWAHVGPIGSGHFTKMIHNGIEYGMMQAMAEGLDLLKGKTDFNLDLAQITELWRHGSVVRSWLLDLTADALKEDQELSAVAPYVADSGEGRWTVMESVEQGVAAPVLTLALQARFRSQDATGYSYKLLSMMRNGFGGHFVKSVND</sequence>
<dbReference type="Proteomes" id="UP000056322">
    <property type="component" value="Chromosome 1"/>
</dbReference>
<comment type="pathway">
    <text evidence="1">Carbohydrate degradation; pentose phosphate pathway.</text>
</comment>
<evidence type="ECO:0000256" key="5">
    <source>
        <dbReference type="PIRSR" id="PIRSR000103-1"/>
    </source>
</evidence>
<dbReference type="PRINTS" id="PR00076">
    <property type="entry name" value="6PGDHDRGNASE"/>
</dbReference>
<dbReference type="GO" id="GO:0006098">
    <property type="term" value="P:pentose-phosphate shunt"/>
    <property type="evidence" value="ECO:0007669"/>
    <property type="project" value="UniProtKB-UniPathway"/>
</dbReference>
<dbReference type="InterPro" id="IPR004849">
    <property type="entry name" value="6DGDH_YqeC"/>
</dbReference>
<dbReference type="InterPro" id="IPR006114">
    <property type="entry name" value="6PGDH_C"/>
</dbReference>
<dbReference type="EMBL" id="LN794158">
    <property type="protein sequence ID" value="CEN55625.1"/>
    <property type="molecule type" value="Genomic_DNA"/>
</dbReference>
<dbReference type="SUPFAM" id="SSF48179">
    <property type="entry name" value="6-phosphogluconate dehydrogenase C-terminal domain-like"/>
    <property type="match status" value="1"/>
</dbReference>
<keyword evidence="8" id="KW-1185">Reference proteome</keyword>
<dbReference type="EC" id="1.1.1.-" evidence="7"/>
<evidence type="ECO:0000259" key="6">
    <source>
        <dbReference type="SMART" id="SM01350"/>
    </source>
</evidence>
<comment type="similarity">
    <text evidence="2">Belongs to the 6-phosphogluconate dehydrogenase family.</text>
</comment>
<evidence type="ECO:0000256" key="2">
    <source>
        <dbReference type="ARBA" id="ARBA00008419"/>
    </source>
</evidence>
<dbReference type="Pfam" id="PF00393">
    <property type="entry name" value="6PGD"/>
    <property type="match status" value="1"/>
</dbReference>
<dbReference type="SMART" id="SM01350">
    <property type="entry name" value="6PGD"/>
    <property type="match status" value="1"/>
</dbReference>
<name>A0A0B7ITN7_9PROT</name>
<organism evidence="7 8">
    <name type="scientific">Candidatus Methylopumilus turicensis</name>
    <dbReference type="NCBI Taxonomy" id="1581680"/>
    <lineage>
        <taxon>Bacteria</taxon>
        <taxon>Pseudomonadati</taxon>
        <taxon>Pseudomonadota</taxon>
        <taxon>Betaproteobacteria</taxon>
        <taxon>Nitrosomonadales</taxon>
        <taxon>Methylophilaceae</taxon>
        <taxon>Candidatus Methylopumilus</taxon>
    </lineage>
</organism>
<dbReference type="KEGG" id="mbac:BN1209_0581"/>
<dbReference type="InterPro" id="IPR036291">
    <property type="entry name" value="NAD(P)-bd_dom_sf"/>
</dbReference>
<dbReference type="Gene3D" id="1.10.1040.10">
    <property type="entry name" value="N-(1-d-carboxylethyl)-l-norvaline Dehydrogenase, domain 2"/>
    <property type="match status" value="1"/>
</dbReference>
<feature type="active site" evidence="5">
    <location>
        <position position="177"/>
    </location>
</feature>
<dbReference type="Pfam" id="PF03446">
    <property type="entry name" value="NAD_binding_2"/>
    <property type="match status" value="1"/>
</dbReference>
<dbReference type="InterPro" id="IPR006115">
    <property type="entry name" value="6PGDH_NADP-bd"/>
</dbReference>
<dbReference type="RefSeq" id="WP_045750870.1">
    <property type="nucleotide sequence ID" value="NZ_LN794158.1"/>
</dbReference>
<dbReference type="InterPro" id="IPR015815">
    <property type="entry name" value="HIBADH-related"/>
</dbReference>
<feature type="domain" description="6-phosphogluconate dehydrogenase C-terminal" evidence="6">
    <location>
        <begin position="173"/>
        <end position="307"/>
    </location>
</feature>
<dbReference type="SUPFAM" id="SSF51735">
    <property type="entry name" value="NAD(P)-binding Rossmann-fold domains"/>
    <property type="match status" value="1"/>
</dbReference>
<keyword evidence="4" id="KW-0311">Gluconate utilization</keyword>
<dbReference type="UniPathway" id="UPA00115"/>
<gene>
    <name evidence="7" type="primary">yqeC</name>
    <name evidence="7" type="ORF">BN1209_0581</name>
</gene>
<dbReference type="AlphaFoldDB" id="A0A0B7ITN7"/>
<dbReference type="STRING" id="1581680.BN1209_0581"/>
<proteinExistence type="inferred from homology"/>
<reference evidence="8" key="1">
    <citation type="submission" date="2014-12" db="EMBL/GenBank/DDBJ databases">
        <authorList>
            <person name="Salcher M.M."/>
        </authorList>
    </citation>
    <scope>NUCLEOTIDE SEQUENCE [LARGE SCALE GENOMIC DNA]</scope>
    <source>
        <strain evidence="8">MMS-10A-171</strain>
    </source>
</reference>
<dbReference type="OrthoDB" id="9804542at2"/>
<dbReference type="InterPro" id="IPR013328">
    <property type="entry name" value="6PGD_dom2"/>
</dbReference>